<reference evidence="1 2" key="1">
    <citation type="journal article" date="2016" name="Nat. Commun.">
        <title>Thousands of microbial genomes shed light on interconnected biogeochemical processes in an aquifer system.</title>
        <authorList>
            <person name="Anantharaman K."/>
            <person name="Brown C.T."/>
            <person name="Hug L.A."/>
            <person name="Sharon I."/>
            <person name="Castelle C.J."/>
            <person name="Probst A.J."/>
            <person name="Thomas B.C."/>
            <person name="Singh A."/>
            <person name="Wilkins M.J."/>
            <person name="Karaoz U."/>
            <person name="Brodie E.L."/>
            <person name="Williams K.H."/>
            <person name="Hubbard S.S."/>
            <person name="Banfield J.F."/>
        </authorList>
    </citation>
    <scope>NUCLEOTIDE SEQUENCE [LARGE SCALE GENOMIC DNA]</scope>
</reference>
<protein>
    <submittedName>
        <fullName evidence="1">Uncharacterized protein</fullName>
    </submittedName>
</protein>
<name>A0A1F8F883_9BACT</name>
<accession>A0A1F8F883</accession>
<evidence type="ECO:0000313" key="1">
    <source>
        <dbReference type="EMBL" id="OGN08469.1"/>
    </source>
</evidence>
<proteinExistence type="predicted"/>
<comment type="caution">
    <text evidence="1">The sequence shown here is derived from an EMBL/GenBank/DDBJ whole genome shotgun (WGS) entry which is preliminary data.</text>
</comment>
<gene>
    <name evidence="1" type="ORF">A2750_01995</name>
</gene>
<dbReference type="AlphaFoldDB" id="A0A1F8F883"/>
<dbReference type="Proteomes" id="UP000178023">
    <property type="component" value="Unassembled WGS sequence"/>
</dbReference>
<sequence length="159" mass="19007">MLIFISLVKYAERRQKEEVMMPVFNDERLLDLASFRRHLEKLNAMIKNETLLECLEIEKEESLKKVGPVRRRFDGYYSTIIPHRDFYESSESVSMAQIMNRYDWKPDFWFEDGECVASVYILAKLNKKPPFGVSWHNRTDNRFEGVRVFYELNGKLIEP</sequence>
<dbReference type="EMBL" id="MGJL01000004">
    <property type="protein sequence ID" value="OGN08469.1"/>
    <property type="molecule type" value="Genomic_DNA"/>
</dbReference>
<evidence type="ECO:0000313" key="2">
    <source>
        <dbReference type="Proteomes" id="UP000178023"/>
    </source>
</evidence>
<organism evidence="1 2">
    <name type="scientific">Candidatus Yanofskybacteria bacterium RIFCSPHIGHO2_01_FULL_45_42</name>
    <dbReference type="NCBI Taxonomy" id="1802671"/>
    <lineage>
        <taxon>Bacteria</taxon>
        <taxon>Candidatus Yanofskyibacteriota</taxon>
    </lineage>
</organism>